<dbReference type="SUPFAM" id="SSF56059">
    <property type="entry name" value="Glutathione synthetase ATP-binding domain-like"/>
    <property type="match status" value="1"/>
</dbReference>
<gene>
    <name evidence="1" type="ORF">PK98_00325</name>
</gene>
<comment type="caution">
    <text evidence="1">The sequence shown here is derived from an EMBL/GenBank/DDBJ whole genome shotgun (WGS) entry which is preliminary data.</text>
</comment>
<evidence type="ECO:0000313" key="1">
    <source>
        <dbReference type="EMBL" id="KHL26608.1"/>
    </source>
</evidence>
<protein>
    <recommendedName>
        <fullName evidence="3">Biotin carboxylase</fullName>
    </recommendedName>
</protein>
<evidence type="ECO:0000313" key="2">
    <source>
        <dbReference type="Proteomes" id="UP000030988"/>
    </source>
</evidence>
<keyword evidence="2" id="KW-1185">Reference proteome</keyword>
<sequence length="360" mass="37466">MVGVASFETGAQNTRNLHDRSSQDVLCGRIAGLLGIPHLGAHAGSSAADTLFLVPDETLGIADAAALGIDDGDRMFGGIVPHPFVGTKAITHGLVSPQAVRPPGWSDTMTDAIASAVLPGFTVFDSADAMIAGERLLQRGPARIKPVRGKAWLGQTVVRDRAELAAALAGQDAEEMLHYGLCLEENLTDVATYSVGAANIGRHRIAYWGTQRLTANHAGEEVYGGSSLTAVPGGLAELHDAAPDPLIRHVVAQAMTFHDAAHAAYPGLHLTRSNYDVIEGTDAAGQRQVAVLEQSWRIGGASGAEIAAMEAFATDPTLTVVTTATVEEHGRGAPPPGATVYFDGVDPVVGPLAKWAERLG</sequence>
<name>A0A0B2BYD1_9SPHN</name>
<dbReference type="Pfam" id="PF11379">
    <property type="entry name" value="DUF3182"/>
    <property type="match status" value="1"/>
</dbReference>
<dbReference type="AlphaFoldDB" id="A0A0B2BYD1"/>
<dbReference type="Proteomes" id="UP000030988">
    <property type="component" value="Unassembled WGS sequence"/>
</dbReference>
<proteinExistence type="predicted"/>
<reference evidence="1 2" key="1">
    <citation type="submission" date="2014-11" db="EMBL/GenBank/DDBJ databases">
        <title>Draft genome sequence of Kirrobacter mercurialis.</title>
        <authorList>
            <person name="Coil D.A."/>
            <person name="Eisen J.A."/>
        </authorList>
    </citation>
    <scope>NUCLEOTIDE SEQUENCE [LARGE SCALE GENOMIC DNA]</scope>
    <source>
        <strain evidence="1 2">Coronado</strain>
    </source>
</reference>
<organism evidence="1 2">
    <name type="scientific">Croceibacterium mercuriale</name>
    <dbReference type="NCBI Taxonomy" id="1572751"/>
    <lineage>
        <taxon>Bacteria</taxon>
        <taxon>Pseudomonadati</taxon>
        <taxon>Pseudomonadota</taxon>
        <taxon>Alphaproteobacteria</taxon>
        <taxon>Sphingomonadales</taxon>
        <taxon>Erythrobacteraceae</taxon>
        <taxon>Croceibacterium</taxon>
    </lineage>
</organism>
<dbReference type="EMBL" id="JTDN01000001">
    <property type="protein sequence ID" value="KHL26608.1"/>
    <property type="molecule type" value="Genomic_DNA"/>
</dbReference>
<accession>A0A0B2BYD1</accession>
<evidence type="ECO:0008006" key="3">
    <source>
        <dbReference type="Google" id="ProtNLM"/>
    </source>
</evidence>
<dbReference type="InterPro" id="IPR021519">
    <property type="entry name" value="DUF3182"/>
</dbReference>